<keyword evidence="3" id="KW-0285">Flavoprotein</keyword>
<evidence type="ECO:0000256" key="2">
    <source>
        <dbReference type="ARBA" id="ARBA00006730"/>
    </source>
</evidence>
<evidence type="ECO:0000313" key="11">
    <source>
        <dbReference type="Proteomes" id="UP000011885"/>
    </source>
</evidence>
<evidence type="ECO:0000256" key="5">
    <source>
        <dbReference type="ARBA" id="ARBA00023002"/>
    </source>
</evidence>
<dbReference type="AlphaFoldDB" id="M5U9I3"/>
<name>M5U9I3_9BACT</name>
<evidence type="ECO:0000256" key="6">
    <source>
        <dbReference type="ARBA" id="ARBA00039101"/>
    </source>
</evidence>
<gene>
    <name evidence="10" type="ORF">RSSM_00505</name>
</gene>
<dbReference type="Proteomes" id="UP000011885">
    <property type="component" value="Unassembled WGS sequence"/>
</dbReference>
<evidence type="ECO:0000256" key="4">
    <source>
        <dbReference type="ARBA" id="ARBA00022827"/>
    </source>
</evidence>
<dbReference type="GO" id="GO:0003884">
    <property type="term" value="F:D-amino-acid oxidase activity"/>
    <property type="evidence" value="ECO:0007669"/>
    <property type="project" value="UniProtKB-EC"/>
</dbReference>
<reference evidence="10 11" key="1">
    <citation type="journal article" date="2013" name="Mar. Genomics">
        <title>Expression of sulfatases in Rhodopirellula baltica and the diversity of sulfatases in the genus Rhodopirellula.</title>
        <authorList>
            <person name="Wegner C.E."/>
            <person name="Richter-Heitmann T."/>
            <person name="Klindworth A."/>
            <person name="Klockow C."/>
            <person name="Richter M."/>
            <person name="Achstetter T."/>
            <person name="Glockner F.O."/>
            <person name="Harder J."/>
        </authorList>
    </citation>
    <scope>NUCLEOTIDE SEQUENCE [LARGE SCALE GENOMIC DNA]</scope>
    <source>
        <strain evidence="10 11">SM41</strain>
    </source>
</reference>
<dbReference type="InterPro" id="IPR006181">
    <property type="entry name" value="D-amino_acid_oxidase_CS"/>
</dbReference>
<evidence type="ECO:0000259" key="9">
    <source>
        <dbReference type="Pfam" id="PF01266"/>
    </source>
</evidence>
<organism evidence="10 11">
    <name type="scientific">Rhodopirellula sallentina SM41</name>
    <dbReference type="NCBI Taxonomy" id="1263870"/>
    <lineage>
        <taxon>Bacteria</taxon>
        <taxon>Pseudomonadati</taxon>
        <taxon>Planctomycetota</taxon>
        <taxon>Planctomycetia</taxon>
        <taxon>Pirellulales</taxon>
        <taxon>Pirellulaceae</taxon>
        <taxon>Rhodopirellula</taxon>
    </lineage>
</organism>
<dbReference type="EC" id="1.4.3.3" evidence="6"/>
<evidence type="ECO:0000256" key="3">
    <source>
        <dbReference type="ARBA" id="ARBA00022630"/>
    </source>
</evidence>
<keyword evidence="4" id="KW-0274">FAD</keyword>
<keyword evidence="5" id="KW-0560">Oxidoreductase</keyword>
<keyword evidence="11" id="KW-1185">Reference proteome</keyword>
<evidence type="ECO:0000256" key="8">
    <source>
        <dbReference type="ARBA" id="ARBA00049547"/>
    </source>
</evidence>
<comment type="similarity">
    <text evidence="2">Belongs to the DAMOX/DASOX family.</text>
</comment>
<dbReference type="EMBL" id="ANOH01000047">
    <property type="protein sequence ID" value="EMI58080.1"/>
    <property type="molecule type" value="Genomic_DNA"/>
</dbReference>
<evidence type="ECO:0000256" key="7">
    <source>
        <dbReference type="ARBA" id="ARBA00039751"/>
    </source>
</evidence>
<protein>
    <recommendedName>
        <fullName evidence="7">D-amino-acid oxidase</fullName>
        <ecNumber evidence="6">1.4.3.3</ecNumber>
    </recommendedName>
</protein>
<dbReference type="InterPro" id="IPR023209">
    <property type="entry name" value="DAO"/>
</dbReference>
<dbReference type="Gene3D" id="3.30.9.10">
    <property type="entry name" value="D-Amino Acid Oxidase, subunit A, domain 2"/>
    <property type="match status" value="1"/>
</dbReference>
<comment type="catalytic activity">
    <reaction evidence="8">
        <text>a D-alpha-amino acid + O2 + H2O = a 2-oxocarboxylate + H2O2 + NH4(+)</text>
        <dbReference type="Rhea" id="RHEA:21816"/>
        <dbReference type="ChEBI" id="CHEBI:15377"/>
        <dbReference type="ChEBI" id="CHEBI:15379"/>
        <dbReference type="ChEBI" id="CHEBI:16240"/>
        <dbReference type="ChEBI" id="CHEBI:28938"/>
        <dbReference type="ChEBI" id="CHEBI:35179"/>
        <dbReference type="ChEBI" id="CHEBI:59871"/>
        <dbReference type="EC" id="1.4.3.3"/>
    </reaction>
    <physiologicalReaction direction="left-to-right" evidence="8">
        <dbReference type="Rhea" id="RHEA:21817"/>
    </physiologicalReaction>
</comment>
<dbReference type="PANTHER" id="PTHR11530">
    <property type="entry name" value="D-AMINO ACID OXIDASE"/>
    <property type="match status" value="1"/>
</dbReference>
<feature type="domain" description="FAD dependent oxidoreductase" evidence="9">
    <location>
        <begin position="70"/>
        <end position="255"/>
    </location>
</feature>
<dbReference type="GO" id="GO:0071949">
    <property type="term" value="F:FAD binding"/>
    <property type="evidence" value="ECO:0007669"/>
    <property type="project" value="InterPro"/>
</dbReference>
<dbReference type="SUPFAM" id="SSF51971">
    <property type="entry name" value="Nucleotide-binding domain"/>
    <property type="match status" value="1"/>
</dbReference>
<dbReference type="SUPFAM" id="SSF54373">
    <property type="entry name" value="FAD-linked reductases, C-terminal domain"/>
    <property type="match status" value="1"/>
</dbReference>
<dbReference type="Pfam" id="PF01266">
    <property type="entry name" value="DAO"/>
    <property type="match status" value="1"/>
</dbReference>
<evidence type="ECO:0000313" key="10">
    <source>
        <dbReference type="EMBL" id="EMI58080.1"/>
    </source>
</evidence>
<sequence length="268" mass="29978">MQQWAKCSYDEYARLKQIPDSGVHFEEHFRFCIDPDESSYVLQSVDQWERIDASEYGFDCAEAFRVVLPVIDVPRHLAYLRDQLLERNAEFVRREIGSPAELFPEFDLVVNCTGVAARDFVGDESVFPIRGQVVRVARPDGLRCSTRVYQKDDQFTLILPRIDDVILGGTSNENDWGRDVRDEDSAAIIQRCVRAVPAIEDAKVLGATVGLRPGRHAVRLETETLENGQTVIHNYGHGGGGFTVAWGCAEEVANLGRAHFNGIAANPL</sequence>
<dbReference type="InterPro" id="IPR006076">
    <property type="entry name" value="FAD-dep_OxRdtase"/>
</dbReference>
<proteinExistence type="inferred from homology"/>
<evidence type="ECO:0000256" key="1">
    <source>
        <dbReference type="ARBA" id="ARBA00001974"/>
    </source>
</evidence>
<comment type="cofactor">
    <cofactor evidence="1">
        <name>FAD</name>
        <dbReference type="ChEBI" id="CHEBI:57692"/>
    </cofactor>
</comment>
<dbReference type="PROSITE" id="PS00677">
    <property type="entry name" value="DAO"/>
    <property type="match status" value="1"/>
</dbReference>
<dbReference type="PANTHER" id="PTHR11530:SF11">
    <property type="entry name" value="D-ASPARTATE OXIDASE"/>
    <property type="match status" value="1"/>
</dbReference>
<comment type="caution">
    <text evidence="10">The sequence shown here is derived from an EMBL/GenBank/DDBJ whole genome shotgun (WGS) entry which is preliminary data.</text>
</comment>
<dbReference type="Gene3D" id="3.40.50.720">
    <property type="entry name" value="NAD(P)-binding Rossmann-like Domain"/>
    <property type="match status" value="1"/>
</dbReference>
<dbReference type="GO" id="GO:0019478">
    <property type="term" value="P:D-amino acid catabolic process"/>
    <property type="evidence" value="ECO:0007669"/>
    <property type="project" value="TreeGrafter"/>
</dbReference>
<accession>M5U9I3</accession>
<dbReference type="GO" id="GO:0005737">
    <property type="term" value="C:cytoplasm"/>
    <property type="evidence" value="ECO:0007669"/>
    <property type="project" value="TreeGrafter"/>
</dbReference>
<dbReference type="PATRIC" id="fig|1263870.3.peg.554"/>